<proteinExistence type="predicted"/>
<dbReference type="RefSeq" id="WP_146457810.1">
    <property type="nucleotide sequence ID" value="NZ_SJPW01000003.1"/>
</dbReference>
<keyword evidence="3" id="KW-1185">Reference proteome</keyword>
<dbReference type="OrthoDB" id="1804072at2"/>
<dbReference type="GO" id="GO:0005524">
    <property type="term" value="F:ATP binding"/>
    <property type="evidence" value="ECO:0007669"/>
    <property type="project" value="InterPro"/>
</dbReference>
<dbReference type="Pfam" id="PF02655">
    <property type="entry name" value="ATP-grasp_3"/>
    <property type="match status" value="1"/>
</dbReference>
<protein>
    <submittedName>
        <fullName evidence="2">ATP-grasp domain protein</fullName>
    </submittedName>
</protein>
<evidence type="ECO:0000313" key="2">
    <source>
        <dbReference type="EMBL" id="TWU56606.1"/>
    </source>
</evidence>
<dbReference type="Proteomes" id="UP000318288">
    <property type="component" value="Unassembled WGS sequence"/>
</dbReference>
<sequence length="418" mass="46570">MQAPEPPNLGSRTLESDIGIQPRTIIMVGASVRAAAQSARRAGFTVIGIDQFGDWDARNACDEFVDLEDREGVDAALSRHPDALVVPVGGISDLERWLDRHPQAARRWVISAETRQSIDDPLMLSSLAGRAGMSFPETLDASGRIIRTVSPQRWLSKPKHGSGGIGIRWHTGGTLPDRTDPQSRWLQHWIPGRSFGATLWIGPRRTVLLGVCRSMFHRMTTQSSAKNLFANNPFVYSGSFGPIDCQPSVVDPLLALSRHLSSECGYQGPCNVDFLIDPMGTLWLLEINPRWSGSTELVERRMIDDGVLGADDSLIQWWLDDTTAHVAVSPRRRKQGESDAYYKKVCFARRRLLFQRERIASVVDCNLQIADIPVDGSVVPRGTPICSVIAKGRPSDPDFYRRVRRAHHQLCCETRFPK</sequence>
<dbReference type="Gene3D" id="3.30.470.20">
    <property type="entry name" value="ATP-grasp fold, B domain"/>
    <property type="match status" value="1"/>
</dbReference>
<dbReference type="AlphaFoldDB" id="A0A5C6F8Z4"/>
<organism evidence="2 3">
    <name type="scientific">Rubripirellula tenax</name>
    <dbReference type="NCBI Taxonomy" id="2528015"/>
    <lineage>
        <taxon>Bacteria</taxon>
        <taxon>Pseudomonadati</taxon>
        <taxon>Planctomycetota</taxon>
        <taxon>Planctomycetia</taxon>
        <taxon>Pirellulales</taxon>
        <taxon>Pirellulaceae</taxon>
        <taxon>Rubripirellula</taxon>
    </lineage>
</organism>
<accession>A0A5C6F8Z4</accession>
<dbReference type="InterPro" id="IPR003806">
    <property type="entry name" value="ATP-grasp_PylC-type"/>
</dbReference>
<comment type="caution">
    <text evidence="2">The sequence shown here is derived from an EMBL/GenBank/DDBJ whole genome shotgun (WGS) entry which is preliminary data.</text>
</comment>
<feature type="domain" description="ATP-grasp fold PylC-type" evidence="1">
    <location>
        <begin position="132"/>
        <end position="294"/>
    </location>
</feature>
<reference evidence="2 3" key="1">
    <citation type="submission" date="2019-02" db="EMBL/GenBank/DDBJ databases">
        <title>Deep-cultivation of Planctomycetes and their phenomic and genomic characterization uncovers novel biology.</title>
        <authorList>
            <person name="Wiegand S."/>
            <person name="Jogler M."/>
            <person name="Boedeker C."/>
            <person name="Pinto D."/>
            <person name="Vollmers J."/>
            <person name="Rivas-Marin E."/>
            <person name="Kohn T."/>
            <person name="Peeters S.H."/>
            <person name="Heuer A."/>
            <person name="Rast P."/>
            <person name="Oberbeckmann S."/>
            <person name="Bunk B."/>
            <person name="Jeske O."/>
            <person name="Meyerdierks A."/>
            <person name="Storesund J.E."/>
            <person name="Kallscheuer N."/>
            <person name="Luecker S."/>
            <person name="Lage O.M."/>
            <person name="Pohl T."/>
            <person name="Merkel B.J."/>
            <person name="Hornburger P."/>
            <person name="Mueller R.-W."/>
            <person name="Bruemmer F."/>
            <person name="Labrenz M."/>
            <person name="Spormann A.M."/>
            <person name="Op Den Camp H."/>
            <person name="Overmann J."/>
            <person name="Amann R."/>
            <person name="Jetten M.S.M."/>
            <person name="Mascher T."/>
            <person name="Medema M.H."/>
            <person name="Devos D.P."/>
            <person name="Kaster A.-K."/>
            <person name="Ovreas L."/>
            <person name="Rohde M."/>
            <person name="Galperin M.Y."/>
            <person name="Jogler C."/>
        </authorList>
    </citation>
    <scope>NUCLEOTIDE SEQUENCE [LARGE SCALE GENOMIC DNA]</scope>
    <source>
        <strain evidence="2 3">Poly51</strain>
    </source>
</reference>
<dbReference type="SUPFAM" id="SSF56059">
    <property type="entry name" value="Glutathione synthetase ATP-binding domain-like"/>
    <property type="match status" value="1"/>
</dbReference>
<dbReference type="GO" id="GO:0046872">
    <property type="term" value="F:metal ion binding"/>
    <property type="evidence" value="ECO:0007669"/>
    <property type="project" value="InterPro"/>
</dbReference>
<dbReference type="EMBL" id="SJPW01000003">
    <property type="protein sequence ID" value="TWU56606.1"/>
    <property type="molecule type" value="Genomic_DNA"/>
</dbReference>
<evidence type="ECO:0000259" key="1">
    <source>
        <dbReference type="Pfam" id="PF02655"/>
    </source>
</evidence>
<gene>
    <name evidence="2" type="ORF">Poly51_25220</name>
</gene>
<evidence type="ECO:0000313" key="3">
    <source>
        <dbReference type="Proteomes" id="UP000318288"/>
    </source>
</evidence>
<name>A0A5C6F8Z4_9BACT</name>